<dbReference type="RefSeq" id="WP_379291468.1">
    <property type="nucleotide sequence ID" value="NZ_JBHTIU010000103.1"/>
</dbReference>
<comment type="similarity">
    <text evidence="1">Belongs to the LytR/CpsA/Psr (LCP) family.</text>
</comment>
<name>A0ABW3DG10_9BACL</name>
<keyword evidence="3" id="KW-0472">Membrane</keyword>
<comment type="caution">
    <text evidence="5">The sequence shown here is derived from an EMBL/GenBank/DDBJ whole genome shotgun (WGS) entry which is preliminary data.</text>
</comment>
<gene>
    <name evidence="5" type="ORF">ACFQ03_23990</name>
</gene>
<proteinExistence type="inferred from homology"/>
<dbReference type="Gene3D" id="3.40.630.190">
    <property type="entry name" value="LCP protein"/>
    <property type="match status" value="1"/>
</dbReference>
<keyword evidence="6" id="KW-1185">Reference proteome</keyword>
<protein>
    <submittedName>
        <fullName evidence="5">LCP family protein</fullName>
    </submittedName>
</protein>
<dbReference type="PANTHER" id="PTHR33392">
    <property type="entry name" value="POLYISOPRENYL-TEICHOIC ACID--PEPTIDOGLYCAN TEICHOIC ACID TRANSFERASE TAGU"/>
    <property type="match status" value="1"/>
</dbReference>
<evidence type="ECO:0000259" key="4">
    <source>
        <dbReference type="Pfam" id="PF03816"/>
    </source>
</evidence>
<dbReference type="NCBIfam" id="TIGR00350">
    <property type="entry name" value="lytR_cpsA_psr"/>
    <property type="match status" value="1"/>
</dbReference>
<dbReference type="Pfam" id="PF03816">
    <property type="entry name" value="LytR_cpsA_psr"/>
    <property type="match status" value="1"/>
</dbReference>
<evidence type="ECO:0000313" key="6">
    <source>
        <dbReference type="Proteomes" id="UP001597120"/>
    </source>
</evidence>
<organism evidence="5 6">
    <name type="scientific">Paenibacillus residui</name>
    <dbReference type="NCBI Taxonomy" id="629724"/>
    <lineage>
        <taxon>Bacteria</taxon>
        <taxon>Bacillati</taxon>
        <taxon>Bacillota</taxon>
        <taxon>Bacilli</taxon>
        <taxon>Bacillales</taxon>
        <taxon>Paenibacillaceae</taxon>
        <taxon>Paenibacillus</taxon>
    </lineage>
</organism>
<dbReference type="InterPro" id="IPR050922">
    <property type="entry name" value="LytR/CpsA/Psr_CW_biosynth"/>
</dbReference>
<keyword evidence="3" id="KW-1133">Transmembrane helix</keyword>
<dbReference type="InterPro" id="IPR004474">
    <property type="entry name" value="LytR_CpsA_psr"/>
</dbReference>
<keyword evidence="3" id="KW-0812">Transmembrane</keyword>
<evidence type="ECO:0000313" key="5">
    <source>
        <dbReference type="EMBL" id="MFD0872185.1"/>
    </source>
</evidence>
<feature type="domain" description="Cell envelope-related transcriptional attenuator" evidence="4">
    <location>
        <begin position="82"/>
        <end position="229"/>
    </location>
</feature>
<dbReference type="Proteomes" id="UP001597120">
    <property type="component" value="Unassembled WGS sequence"/>
</dbReference>
<feature type="transmembrane region" description="Helical" evidence="3">
    <location>
        <begin position="7"/>
        <end position="28"/>
    </location>
</feature>
<accession>A0ABW3DG10</accession>
<dbReference type="PANTHER" id="PTHR33392:SF6">
    <property type="entry name" value="POLYISOPRENYL-TEICHOIC ACID--PEPTIDOGLYCAN TEICHOIC ACID TRANSFERASE TAGU"/>
    <property type="match status" value="1"/>
</dbReference>
<evidence type="ECO:0000256" key="1">
    <source>
        <dbReference type="ARBA" id="ARBA00006068"/>
    </source>
</evidence>
<feature type="region of interest" description="Disordered" evidence="2">
    <location>
        <begin position="312"/>
        <end position="342"/>
    </location>
</feature>
<evidence type="ECO:0000256" key="2">
    <source>
        <dbReference type="SAM" id="MobiDB-lite"/>
    </source>
</evidence>
<reference evidence="6" key="1">
    <citation type="journal article" date="2019" name="Int. J. Syst. Evol. Microbiol.">
        <title>The Global Catalogue of Microorganisms (GCM) 10K type strain sequencing project: providing services to taxonomists for standard genome sequencing and annotation.</title>
        <authorList>
            <consortium name="The Broad Institute Genomics Platform"/>
            <consortium name="The Broad Institute Genome Sequencing Center for Infectious Disease"/>
            <person name="Wu L."/>
            <person name="Ma J."/>
        </authorList>
    </citation>
    <scope>NUCLEOTIDE SEQUENCE [LARGE SCALE GENOMIC DNA]</scope>
    <source>
        <strain evidence="6">CCUG 57263</strain>
    </source>
</reference>
<sequence>MRKKIKWIVVSLCVLLLGIIGYFAYHIYDFANKIYVDPTEQSKFFSPGNPTTNPPPPKWEGKERVNILLLGGDARDPNEAPRSDTMLVASIDPVTKKSYLFSILRDTYVKIPGHNSDRINAALAFGGPNLAMRTASELLGIPIQYYIYTDFQGFVALVDAVGGIDYEVEKDMYYYDSYDNFKIDLKKGYQHLDGEKAIQYVRFRHDATGDYTRTERQRNFLSALAKKMQSTTSLLRLPNILQSIDPYIETNIPMNDMLKLASLGYDAKTEGLTSEQIPPMSLLQEKKIGGASVVTVDTKKLHQYIEDLFNKEAEETVSPSPSVSPTPASNSPTNKATPNPKR</sequence>
<evidence type="ECO:0000256" key="3">
    <source>
        <dbReference type="SAM" id="Phobius"/>
    </source>
</evidence>
<dbReference type="EMBL" id="JBHTIU010000103">
    <property type="protein sequence ID" value="MFD0872185.1"/>
    <property type="molecule type" value="Genomic_DNA"/>
</dbReference>
<feature type="compositionally biased region" description="Low complexity" evidence="2">
    <location>
        <begin position="316"/>
        <end position="334"/>
    </location>
</feature>